<feature type="region of interest" description="Disordered" evidence="4">
    <location>
        <begin position="1"/>
        <end position="25"/>
    </location>
</feature>
<evidence type="ECO:0000256" key="1">
    <source>
        <dbReference type="ARBA" id="ARBA00010754"/>
    </source>
</evidence>
<evidence type="ECO:0000313" key="5">
    <source>
        <dbReference type="EMBL" id="CAH2284298.1"/>
    </source>
</evidence>
<organism evidence="5 6">
    <name type="scientific">Pelobates cultripes</name>
    <name type="common">Western spadefoot toad</name>
    <dbReference type="NCBI Taxonomy" id="61616"/>
    <lineage>
        <taxon>Eukaryota</taxon>
        <taxon>Metazoa</taxon>
        <taxon>Chordata</taxon>
        <taxon>Craniata</taxon>
        <taxon>Vertebrata</taxon>
        <taxon>Euteleostomi</taxon>
        <taxon>Amphibia</taxon>
        <taxon>Batrachia</taxon>
        <taxon>Anura</taxon>
        <taxon>Pelobatoidea</taxon>
        <taxon>Pelobatidae</taxon>
        <taxon>Pelobates</taxon>
    </lineage>
</organism>
<accession>A0AAD1W2M7</accession>
<proteinExistence type="inferred from homology"/>
<protein>
    <recommendedName>
        <fullName evidence="2">Biogenesis of lysosome-related organelles complex 1 subunit 5</fullName>
    </recommendedName>
    <alternativeName>
        <fullName evidence="3">Protein Muted homolog</fullName>
    </alternativeName>
</protein>
<comment type="similarity">
    <text evidence="1">Belongs to the BLOC1S5 family.</text>
</comment>
<gene>
    <name evidence="5" type="ORF">PECUL_23A016187</name>
</gene>
<evidence type="ECO:0000313" key="6">
    <source>
        <dbReference type="Proteomes" id="UP001295444"/>
    </source>
</evidence>
<sequence length="186" mass="21485">MSSPSPSRSAGSPLTQSLKARDNSTAMAAATQHIIKDVGEIHSRLLDHRPFIQGETRYFIKEFEEKRGHREMSFLGNFNNSISETKENTLTECSDLMQDQLASILKTLESANHAIHRLQHREQEQLKDSVTKKGTENEKLRTHWEIFMKEQEQKRLAVDEEHRKAVLRLKEQYNEMGKDLSKIALL</sequence>
<dbReference type="PANTHER" id="PTHR31784">
    <property type="entry name" value="BIOGENESIS OF LYSOSOME-RELATED ORGANELLES COMPLEX 1 SUBUNIT 5"/>
    <property type="match status" value="1"/>
</dbReference>
<feature type="compositionally biased region" description="Low complexity" evidence="4">
    <location>
        <begin position="1"/>
        <end position="13"/>
    </location>
</feature>
<evidence type="ECO:0000256" key="3">
    <source>
        <dbReference type="ARBA" id="ARBA00031992"/>
    </source>
</evidence>
<evidence type="ECO:0000256" key="4">
    <source>
        <dbReference type="SAM" id="MobiDB-lite"/>
    </source>
</evidence>
<dbReference type="AlphaFoldDB" id="A0AAD1W2M7"/>
<dbReference type="EMBL" id="OW240915">
    <property type="protein sequence ID" value="CAH2284298.1"/>
    <property type="molecule type" value="Genomic_DNA"/>
</dbReference>
<dbReference type="InterPro" id="IPR017243">
    <property type="entry name" value="Bloc1s5"/>
</dbReference>
<feature type="compositionally biased region" description="Polar residues" evidence="4">
    <location>
        <begin position="14"/>
        <end position="25"/>
    </location>
</feature>
<evidence type="ECO:0000256" key="2">
    <source>
        <dbReference type="ARBA" id="ARBA00019580"/>
    </source>
</evidence>
<dbReference type="GO" id="GO:0031083">
    <property type="term" value="C:BLOC-1 complex"/>
    <property type="evidence" value="ECO:0007669"/>
    <property type="project" value="InterPro"/>
</dbReference>
<keyword evidence="6" id="KW-1185">Reference proteome</keyword>
<dbReference type="Proteomes" id="UP001295444">
    <property type="component" value="Chromosome 04"/>
</dbReference>
<dbReference type="PANTHER" id="PTHR31784:SF2">
    <property type="entry name" value="BIOGENESIS OF LYSOSOME-RELATED ORGANELLES COMPLEX 1 SUBUNIT 5"/>
    <property type="match status" value="1"/>
</dbReference>
<dbReference type="GO" id="GO:0030133">
    <property type="term" value="C:transport vesicle"/>
    <property type="evidence" value="ECO:0007669"/>
    <property type="project" value="InterPro"/>
</dbReference>
<dbReference type="Pfam" id="PF14942">
    <property type="entry name" value="Muted"/>
    <property type="match status" value="1"/>
</dbReference>
<reference evidence="5" key="1">
    <citation type="submission" date="2022-03" db="EMBL/GenBank/DDBJ databases">
        <authorList>
            <person name="Alioto T."/>
            <person name="Alioto T."/>
            <person name="Gomez Garrido J."/>
        </authorList>
    </citation>
    <scope>NUCLEOTIDE SEQUENCE</scope>
</reference>
<name>A0AAD1W2M7_PELCU</name>